<feature type="transmembrane region" description="Helical" evidence="1">
    <location>
        <begin position="28"/>
        <end position="49"/>
    </location>
</feature>
<gene>
    <name evidence="2" type="ORF">D9V28_15585</name>
</gene>
<keyword evidence="1" id="KW-0812">Transmembrane</keyword>
<reference evidence="2 3" key="1">
    <citation type="submission" date="2018-10" db="EMBL/GenBank/DDBJ databases">
        <authorList>
            <person name="Li J."/>
        </authorList>
    </citation>
    <scope>NUCLEOTIDE SEQUENCE [LARGE SCALE GENOMIC DNA]</scope>
    <source>
        <strain evidence="2 3">ZD1-4</strain>
    </source>
</reference>
<dbReference type="AlphaFoldDB" id="A0A3L7ISF9"/>
<evidence type="ECO:0000313" key="3">
    <source>
        <dbReference type="Proteomes" id="UP000282460"/>
    </source>
</evidence>
<dbReference type="EMBL" id="RCWJ01000005">
    <property type="protein sequence ID" value="RLQ81158.1"/>
    <property type="molecule type" value="Genomic_DNA"/>
</dbReference>
<keyword evidence="1" id="KW-1133">Transmembrane helix</keyword>
<keyword evidence="3" id="KW-1185">Reference proteome</keyword>
<dbReference type="OrthoDB" id="5120815at2"/>
<accession>A0A3L7ISF9</accession>
<feature type="transmembrane region" description="Helical" evidence="1">
    <location>
        <begin position="76"/>
        <end position="94"/>
    </location>
</feature>
<dbReference type="RefSeq" id="WP_121660632.1">
    <property type="nucleotide sequence ID" value="NZ_BMEK01000004.1"/>
</dbReference>
<evidence type="ECO:0000313" key="2">
    <source>
        <dbReference type="EMBL" id="RLQ81158.1"/>
    </source>
</evidence>
<feature type="transmembrane region" description="Helical" evidence="1">
    <location>
        <begin position="106"/>
        <end position="124"/>
    </location>
</feature>
<protein>
    <submittedName>
        <fullName evidence="2">Uncharacterized protein</fullName>
    </submittedName>
</protein>
<evidence type="ECO:0000256" key="1">
    <source>
        <dbReference type="SAM" id="Phobius"/>
    </source>
</evidence>
<proteinExistence type="predicted"/>
<organism evidence="2 3">
    <name type="scientific">Mycetocola zhadangensis</name>
    <dbReference type="NCBI Taxonomy" id="1164595"/>
    <lineage>
        <taxon>Bacteria</taxon>
        <taxon>Bacillati</taxon>
        <taxon>Actinomycetota</taxon>
        <taxon>Actinomycetes</taxon>
        <taxon>Micrococcales</taxon>
        <taxon>Microbacteriaceae</taxon>
        <taxon>Mycetocola</taxon>
    </lineage>
</organism>
<comment type="caution">
    <text evidence="2">The sequence shown here is derived from an EMBL/GenBank/DDBJ whole genome shotgun (WGS) entry which is preliminary data.</text>
</comment>
<keyword evidence="1" id="KW-0472">Membrane</keyword>
<name>A0A3L7ISF9_9MICO</name>
<sequence>MTEASEPLQTSEENPFEVSSTRLRWWGALRVVGTLAFVGAVLVGAVTFVQPDRDEAFGWVTVVIGNWVPSPLTAEVVLLVAGTGAFLTAMLFVPCPPERPWRELRIFIAVVLAGAVPLSLFVVADGSNYSVLPEQSEGGCRIVVREYSFFLLGEGSVGIVQPGSVTVDWLRGYLGDDGYAPFSRDTYTLDWHGKTAALSVFGSPNGDAAWFAEQPSITCIR</sequence>
<dbReference type="Proteomes" id="UP000282460">
    <property type="component" value="Unassembled WGS sequence"/>
</dbReference>